<dbReference type="PANTHER" id="PTHR30185">
    <property type="entry name" value="CRYPTIC BETA-GLUCOSIDE BGL OPERON ANTITERMINATOR"/>
    <property type="match status" value="1"/>
</dbReference>
<dbReference type="SMART" id="SM01061">
    <property type="entry name" value="CAT_RBD"/>
    <property type="match status" value="1"/>
</dbReference>
<dbReference type="InterPro" id="IPR004341">
    <property type="entry name" value="CAT_RNA-bd_dom"/>
</dbReference>
<feature type="domain" description="PRD" evidence="2">
    <location>
        <begin position="65"/>
        <end position="170"/>
    </location>
</feature>
<dbReference type="Pfam" id="PF03123">
    <property type="entry name" value="CAT_RBD"/>
    <property type="match status" value="1"/>
</dbReference>
<evidence type="ECO:0000256" key="1">
    <source>
        <dbReference type="ARBA" id="ARBA00022737"/>
    </source>
</evidence>
<reference evidence="3 4" key="1">
    <citation type="submission" date="2019-10" db="EMBL/GenBank/DDBJ databases">
        <title>Description of Paenibacillus terricola sp. nov.</title>
        <authorList>
            <person name="Carlier A."/>
            <person name="Qi S."/>
        </authorList>
    </citation>
    <scope>NUCLEOTIDE SEQUENCE [LARGE SCALE GENOMIC DNA]</scope>
    <source>
        <strain evidence="3 4">LMG 31459</strain>
    </source>
</reference>
<dbReference type="InterPro" id="IPR011608">
    <property type="entry name" value="PRD"/>
</dbReference>
<dbReference type="SUPFAM" id="SSF63520">
    <property type="entry name" value="PTS-regulatory domain, PRD"/>
    <property type="match status" value="2"/>
</dbReference>
<evidence type="ECO:0000313" key="4">
    <source>
        <dbReference type="Proteomes" id="UP000596857"/>
    </source>
</evidence>
<dbReference type="EMBL" id="WHOB01000062">
    <property type="protein sequence ID" value="NOU81484.1"/>
    <property type="molecule type" value="Genomic_DNA"/>
</dbReference>
<protein>
    <submittedName>
        <fullName evidence="3">PRD domain-containing protein</fullName>
    </submittedName>
</protein>
<evidence type="ECO:0000313" key="3">
    <source>
        <dbReference type="EMBL" id="NOU81484.1"/>
    </source>
</evidence>
<dbReference type="Gene3D" id="1.10.1790.10">
    <property type="entry name" value="PRD domain"/>
    <property type="match status" value="2"/>
</dbReference>
<dbReference type="NCBIfam" id="NF046042">
    <property type="entry name" value="LicT"/>
    <property type="match status" value="1"/>
</dbReference>
<dbReference type="InterPro" id="IPR036634">
    <property type="entry name" value="PRD_sf"/>
</dbReference>
<dbReference type="Proteomes" id="UP000596857">
    <property type="component" value="Unassembled WGS sequence"/>
</dbReference>
<name>A0ABX1YPB0_9BACL</name>
<feature type="domain" description="PRD" evidence="2">
    <location>
        <begin position="171"/>
        <end position="282"/>
    </location>
</feature>
<dbReference type="Pfam" id="PF00874">
    <property type="entry name" value="PRD"/>
    <property type="match status" value="2"/>
</dbReference>
<keyword evidence="1" id="KW-0677">Repeat</keyword>
<dbReference type="SUPFAM" id="SSF50151">
    <property type="entry name" value="SacY-like RNA-binding domain"/>
    <property type="match status" value="1"/>
</dbReference>
<evidence type="ECO:0000259" key="2">
    <source>
        <dbReference type="PROSITE" id="PS51372"/>
    </source>
</evidence>
<dbReference type="InterPro" id="IPR050661">
    <property type="entry name" value="BglG_antiterminators"/>
</dbReference>
<dbReference type="PROSITE" id="PS51372">
    <property type="entry name" value="PRD_2"/>
    <property type="match status" value="2"/>
</dbReference>
<proteinExistence type="predicted"/>
<gene>
    <name evidence="3" type="ORF">GC101_21715</name>
</gene>
<comment type="caution">
    <text evidence="3">The sequence shown here is derived from an EMBL/GenBank/DDBJ whole genome shotgun (WGS) entry which is preliminary data.</text>
</comment>
<dbReference type="Gene3D" id="2.30.24.10">
    <property type="entry name" value="CAT RNA-binding domain"/>
    <property type="match status" value="1"/>
</dbReference>
<dbReference type="RefSeq" id="WP_171718933.1">
    <property type="nucleotide sequence ID" value="NZ_WHOB01000062.1"/>
</dbReference>
<keyword evidence="4" id="KW-1185">Reference proteome</keyword>
<sequence>MKIAKVLNNNVVTVIDASGKELVVMGRGLAFKKQAGDDIEEDKVEKVFSLENKEVSQKLMSLLSDIPMEYVECTDEVIRYAETVLGEKLHDSIYISLTDHIHFAIDRHRQGLQIKNALLWEIKRMYRKEFSIGRKALQIIEERLGVLLPEDECAFIAMHLVNAQMNGEMRETVSITNIVKDILNIVRRTFLIELDEESLGYYRFLTHLKFFAQRVVQGTAAEDRDKDHALHDLVMQQYPAAYACTMKIADYTRKIYKRVLSKEEILYLTIHIERINRNENDVTE</sequence>
<dbReference type="PANTHER" id="PTHR30185:SF15">
    <property type="entry name" value="CRYPTIC BETA-GLUCOSIDE BGL OPERON ANTITERMINATOR"/>
    <property type="match status" value="1"/>
</dbReference>
<accession>A0ABX1YPB0</accession>
<organism evidence="3 4">
    <name type="scientific">Paenibacillus phytohabitans</name>
    <dbReference type="NCBI Taxonomy" id="2654978"/>
    <lineage>
        <taxon>Bacteria</taxon>
        <taxon>Bacillati</taxon>
        <taxon>Bacillota</taxon>
        <taxon>Bacilli</taxon>
        <taxon>Bacillales</taxon>
        <taxon>Paenibacillaceae</taxon>
        <taxon>Paenibacillus</taxon>
    </lineage>
</organism>
<dbReference type="InterPro" id="IPR036650">
    <property type="entry name" value="CAT_RNA-bd_dom_sf"/>
</dbReference>